<dbReference type="PANTHER" id="PTHR38797:SF4">
    <property type="entry name" value="NUCLEAR PORE COMPLEX PROTEIN NUP85"/>
    <property type="match status" value="1"/>
</dbReference>
<dbReference type="InterPro" id="IPR022085">
    <property type="entry name" value="OpdG"/>
</dbReference>
<protein>
    <submittedName>
        <fullName evidence="1">Uncharacterized protein</fullName>
    </submittedName>
</protein>
<comment type="caution">
    <text evidence="1">The sequence shown here is derived from an EMBL/GenBank/DDBJ whole genome shotgun (WGS) entry which is preliminary data.</text>
</comment>
<dbReference type="Pfam" id="PF12311">
    <property type="entry name" value="DUF3632"/>
    <property type="match status" value="1"/>
</dbReference>
<dbReference type="Proteomes" id="UP001201980">
    <property type="component" value="Unassembled WGS sequence"/>
</dbReference>
<sequence length="275" mass="30823">MIPPYLMAASILGSYISSSSPDEEAVAETVQQLTQGYSATPKDDFLWSFWNTLVTKTVPSLAESDDESLKFGPFPSSPALDRLVLLVKELKKTEVKEIEAWGERKILWKDLPLFGPQVRELWDKDPTIGGNKTVAPVADVDETEAKKWLVSMKFIISLVREEVTELDHLPVWSLRSALESESTPGGKRDVSASVAAMWLAECGDKIWNKCATGEEPDGPQKQFTKQGKLYGGPVWYNKERWEFWKQGLEKLKGDGMVGQDTKDRIAQALDVMNRV</sequence>
<proteinExistence type="predicted"/>
<accession>A0AAD5RY17</accession>
<evidence type="ECO:0000313" key="1">
    <source>
        <dbReference type="EMBL" id="KAJ2906612.1"/>
    </source>
</evidence>
<dbReference type="PANTHER" id="PTHR38797">
    <property type="entry name" value="NUCLEAR PORE COMPLEX PROTEIN NUP85-RELATED"/>
    <property type="match status" value="1"/>
</dbReference>
<organism evidence="1 2">
    <name type="scientific">Zalerion maritima</name>
    <dbReference type="NCBI Taxonomy" id="339359"/>
    <lineage>
        <taxon>Eukaryota</taxon>
        <taxon>Fungi</taxon>
        <taxon>Dikarya</taxon>
        <taxon>Ascomycota</taxon>
        <taxon>Pezizomycotina</taxon>
        <taxon>Sordariomycetes</taxon>
        <taxon>Lulworthiomycetidae</taxon>
        <taxon>Lulworthiales</taxon>
        <taxon>Lulworthiaceae</taxon>
        <taxon>Zalerion</taxon>
    </lineage>
</organism>
<dbReference type="AlphaFoldDB" id="A0AAD5RY17"/>
<dbReference type="EMBL" id="JAKWBI020000011">
    <property type="protein sequence ID" value="KAJ2906612.1"/>
    <property type="molecule type" value="Genomic_DNA"/>
</dbReference>
<gene>
    <name evidence="1" type="ORF">MKZ38_000867</name>
</gene>
<evidence type="ECO:0000313" key="2">
    <source>
        <dbReference type="Proteomes" id="UP001201980"/>
    </source>
</evidence>
<keyword evidence="2" id="KW-1185">Reference proteome</keyword>
<dbReference type="InterPro" id="IPR053204">
    <property type="entry name" value="Oxopyrrolidines_Biosynth-assoc"/>
</dbReference>
<name>A0AAD5RY17_9PEZI</name>
<reference evidence="1" key="1">
    <citation type="submission" date="2022-07" db="EMBL/GenBank/DDBJ databases">
        <title>Draft genome sequence of Zalerion maritima ATCC 34329, a (micro)plastics degrading marine fungus.</title>
        <authorList>
            <person name="Paco A."/>
            <person name="Goncalves M.F.M."/>
            <person name="Rocha-Santos T.A.P."/>
            <person name="Alves A."/>
        </authorList>
    </citation>
    <scope>NUCLEOTIDE SEQUENCE</scope>
    <source>
        <strain evidence="1">ATCC 34329</strain>
    </source>
</reference>